<keyword evidence="3" id="KW-0934">Plastid</keyword>
<name>A0A4D6WRP1_9FLOR</name>
<dbReference type="AlphaFoldDB" id="A0A4D6WRP1"/>
<dbReference type="InterPro" id="IPR020814">
    <property type="entry name" value="Ribosomal_S6_plastid/chlpt"/>
</dbReference>
<proteinExistence type="inferred from homology"/>
<dbReference type="GO" id="GO:0005737">
    <property type="term" value="C:cytoplasm"/>
    <property type="evidence" value="ECO:0007669"/>
    <property type="project" value="UniProtKB-ARBA"/>
</dbReference>
<dbReference type="InterPro" id="IPR000529">
    <property type="entry name" value="Ribosomal_bS6"/>
</dbReference>
<dbReference type="Pfam" id="PF01250">
    <property type="entry name" value="Ribosomal_S6"/>
    <property type="match status" value="1"/>
</dbReference>
<evidence type="ECO:0000256" key="1">
    <source>
        <dbReference type="ARBA" id="ARBA00009512"/>
    </source>
</evidence>
<dbReference type="InterPro" id="IPR035980">
    <property type="entry name" value="Ribosomal_bS6_sf"/>
</dbReference>
<comment type="similarity">
    <text evidence="1">Belongs to the bacterial ribosomal protein bS6 family.</text>
</comment>
<geneLocation type="plastid" evidence="3"/>
<protein>
    <recommendedName>
        <fullName evidence="2">30S ribosomal protein S6, chloroplastic</fullName>
    </recommendedName>
</protein>
<dbReference type="GO" id="GO:0003735">
    <property type="term" value="F:structural constituent of ribosome"/>
    <property type="evidence" value="ECO:0007669"/>
    <property type="project" value="InterPro"/>
</dbReference>
<dbReference type="GO" id="GO:0070181">
    <property type="term" value="F:small ribosomal subunit rRNA binding"/>
    <property type="evidence" value="ECO:0007669"/>
    <property type="project" value="TreeGrafter"/>
</dbReference>
<keyword evidence="3" id="KW-0689">Ribosomal protein</keyword>
<evidence type="ECO:0000256" key="2">
    <source>
        <dbReference type="ARBA" id="ARBA00035537"/>
    </source>
</evidence>
<dbReference type="InterPro" id="IPR014717">
    <property type="entry name" value="Transl_elong_EF1B/ribsomal_bS6"/>
</dbReference>
<dbReference type="NCBIfam" id="TIGR00166">
    <property type="entry name" value="S6"/>
    <property type="match status" value="1"/>
</dbReference>
<dbReference type="GO" id="GO:0006412">
    <property type="term" value="P:translation"/>
    <property type="evidence" value="ECO:0007669"/>
    <property type="project" value="InterPro"/>
</dbReference>
<keyword evidence="3" id="KW-0687">Ribonucleoprotein</keyword>
<reference evidence="3" key="2">
    <citation type="submission" date="2019-04" db="EMBL/GenBank/DDBJ databases">
        <authorList>
            <person name="Pasella M."/>
        </authorList>
    </citation>
    <scope>NUCLEOTIDE SEQUENCE</scope>
    <source>
        <strain evidence="3">PD2927</strain>
    </source>
</reference>
<dbReference type="SUPFAM" id="SSF54995">
    <property type="entry name" value="Ribosomal protein S6"/>
    <property type="match status" value="1"/>
</dbReference>
<dbReference type="Gene3D" id="3.30.70.60">
    <property type="match status" value="1"/>
</dbReference>
<reference evidence="3" key="1">
    <citation type="journal article" date="2019" name="Mol. Phylogenet. Evol.">
        <title>Morphological evolution and classification of the red algal order Ceramiales inferred using plastid phylogenomics.</title>
        <authorList>
            <person name="Diaz-Tapia P."/>
            <person name="Pasella M.M."/>
            <person name="Verbruggen H."/>
            <person name="Maggs C.A."/>
        </authorList>
    </citation>
    <scope>NUCLEOTIDE SEQUENCE</scope>
    <source>
        <strain evidence="3">PD2927</strain>
    </source>
</reference>
<organism evidence="3">
    <name type="scientific">Callithamnion tetricum</name>
    <dbReference type="NCBI Taxonomy" id="193179"/>
    <lineage>
        <taxon>Eukaryota</taxon>
        <taxon>Rhodophyta</taxon>
        <taxon>Florideophyceae</taxon>
        <taxon>Rhodymeniophycidae</taxon>
        <taxon>Ceramiales</taxon>
        <taxon>Callithamniaceae</taxon>
        <taxon>Callithamnion</taxon>
    </lineage>
</organism>
<accession>A0A4D6WRP1</accession>
<dbReference type="PANTHER" id="PTHR21011">
    <property type="entry name" value="MITOCHONDRIAL 28S RIBOSOMAL PROTEIN S6"/>
    <property type="match status" value="1"/>
</dbReference>
<dbReference type="EMBL" id="MK814616">
    <property type="protein sequence ID" value="QCI05040.1"/>
    <property type="molecule type" value="Genomic_DNA"/>
</dbReference>
<evidence type="ECO:0000313" key="3">
    <source>
        <dbReference type="EMBL" id="QCI05040.1"/>
    </source>
</evidence>
<dbReference type="PANTHER" id="PTHR21011:SF1">
    <property type="entry name" value="SMALL RIBOSOMAL SUBUNIT PROTEIN BS6M"/>
    <property type="match status" value="1"/>
</dbReference>
<dbReference type="GO" id="GO:0005840">
    <property type="term" value="C:ribosome"/>
    <property type="evidence" value="ECO:0007669"/>
    <property type="project" value="UniProtKB-KW"/>
</dbReference>
<gene>
    <name evidence="3" type="primary">rps6</name>
</gene>
<dbReference type="HAMAP" id="MF_00360">
    <property type="entry name" value="Ribosomal_bS6"/>
    <property type="match status" value="1"/>
</dbReference>
<sequence length="105" mass="12158">MSLNSYETIYILKPDVTENTNLKLVNFYKALIKKKGGQDILVQHRGRRHLSYSMNKSYDGIYVQINYKGNGSILELMEKSMKLNESIMRYLTVKQSAVNTINVYS</sequence>
<dbReference type="CDD" id="cd15487">
    <property type="entry name" value="bS6_chloro_cyano"/>
    <property type="match status" value="1"/>
</dbReference>